<comment type="caution">
    <text evidence="2">The sequence shown here is derived from an EMBL/GenBank/DDBJ whole genome shotgun (WGS) entry which is preliminary data.</text>
</comment>
<gene>
    <name evidence="2" type="ORF">Taro_044726</name>
</gene>
<dbReference type="EMBL" id="NMUH01005106">
    <property type="protein sequence ID" value="MQM11814.1"/>
    <property type="molecule type" value="Genomic_DNA"/>
</dbReference>
<evidence type="ECO:0000256" key="1">
    <source>
        <dbReference type="SAM" id="MobiDB-lite"/>
    </source>
</evidence>
<dbReference type="AlphaFoldDB" id="A0A843X3Q3"/>
<sequence length="203" mass="22565">MSEMDQFASPVDTSVLYAQDSHRSQLVHVGEETEVLKCWEHHRSLGAWPVDPRIINCRWNVPRVEINNPRHVLRLYRSELDHQEDYQRTDSSTSHAGPSEPCAGTPQQPDDAGPSHISPDVMTISQYGLYDVGASQILTDEGMTDTQPPQSMVVSIGNAGTEVGNANAGFRAGIRIADFTILPPESQIFLVGDDQWNNWAVKR</sequence>
<organism evidence="2 3">
    <name type="scientific">Colocasia esculenta</name>
    <name type="common">Wild taro</name>
    <name type="synonym">Arum esculentum</name>
    <dbReference type="NCBI Taxonomy" id="4460"/>
    <lineage>
        <taxon>Eukaryota</taxon>
        <taxon>Viridiplantae</taxon>
        <taxon>Streptophyta</taxon>
        <taxon>Embryophyta</taxon>
        <taxon>Tracheophyta</taxon>
        <taxon>Spermatophyta</taxon>
        <taxon>Magnoliopsida</taxon>
        <taxon>Liliopsida</taxon>
        <taxon>Araceae</taxon>
        <taxon>Aroideae</taxon>
        <taxon>Colocasieae</taxon>
        <taxon>Colocasia</taxon>
    </lineage>
</organism>
<evidence type="ECO:0000313" key="3">
    <source>
        <dbReference type="Proteomes" id="UP000652761"/>
    </source>
</evidence>
<name>A0A843X3Q3_COLES</name>
<evidence type="ECO:0000313" key="2">
    <source>
        <dbReference type="EMBL" id="MQM11814.1"/>
    </source>
</evidence>
<dbReference type="Proteomes" id="UP000652761">
    <property type="component" value="Unassembled WGS sequence"/>
</dbReference>
<protein>
    <submittedName>
        <fullName evidence="2">Uncharacterized protein</fullName>
    </submittedName>
</protein>
<feature type="region of interest" description="Disordered" evidence="1">
    <location>
        <begin position="83"/>
        <end position="118"/>
    </location>
</feature>
<reference evidence="2" key="1">
    <citation type="submission" date="2017-07" db="EMBL/GenBank/DDBJ databases">
        <title>Taro Niue Genome Assembly and Annotation.</title>
        <authorList>
            <person name="Atibalentja N."/>
            <person name="Keating K."/>
            <person name="Fields C.J."/>
        </authorList>
    </citation>
    <scope>NUCLEOTIDE SEQUENCE</scope>
    <source>
        <strain evidence="2">Niue_2</strain>
        <tissue evidence="2">Leaf</tissue>
    </source>
</reference>
<keyword evidence="3" id="KW-1185">Reference proteome</keyword>
<accession>A0A843X3Q3</accession>
<proteinExistence type="predicted"/>